<keyword evidence="2" id="KW-1185">Reference proteome</keyword>
<name>A0ACC2MCD5_PERAE</name>
<dbReference type="EMBL" id="CM056810">
    <property type="protein sequence ID" value="KAJ8643320.1"/>
    <property type="molecule type" value="Genomic_DNA"/>
</dbReference>
<comment type="caution">
    <text evidence="1">The sequence shown here is derived from an EMBL/GenBank/DDBJ whole genome shotgun (WGS) entry which is preliminary data.</text>
</comment>
<gene>
    <name evidence="1" type="ORF">MRB53_005068</name>
</gene>
<accession>A0ACC2MCD5</accession>
<organism evidence="1 2">
    <name type="scientific">Persea americana</name>
    <name type="common">Avocado</name>
    <dbReference type="NCBI Taxonomy" id="3435"/>
    <lineage>
        <taxon>Eukaryota</taxon>
        <taxon>Viridiplantae</taxon>
        <taxon>Streptophyta</taxon>
        <taxon>Embryophyta</taxon>
        <taxon>Tracheophyta</taxon>
        <taxon>Spermatophyta</taxon>
        <taxon>Magnoliopsida</taxon>
        <taxon>Magnoliidae</taxon>
        <taxon>Laurales</taxon>
        <taxon>Lauraceae</taxon>
        <taxon>Persea</taxon>
    </lineage>
</organism>
<proteinExistence type="predicted"/>
<evidence type="ECO:0000313" key="1">
    <source>
        <dbReference type="EMBL" id="KAJ8643320.1"/>
    </source>
</evidence>
<evidence type="ECO:0000313" key="2">
    <source>
        <dbReference type="Proteomes" id="UP001234297"/>
    </source>
</evidence>
<reference evidence="1 2" key="1">
    <citation type="journal article" date="2022" name="Hortic Res">
        <title>A haplotype resolved chromosomal level avocado genome allows analysis of novel avocado genes.</title>
        <authorList>
            <person name="Nath O."/>
            <person name="Fletcher S.J."/>
            <person name="Hayward A."/>
            <person name="Shaw L.M."/>
            <person name="Masouleh A.K."/>
            <person name="Furtado A."/>
            <person name="Henry R.J."/>
            <person name="Mitter N."/>
        </authorList>
    </citation>
    <scope>NUCLEOTIDE SEQUENCE [LARGE SCALE GENOMIC DNA]</scope>
    <source>
        <strain evidence="2">cv. Hass</strain>
    </source>
</reference>
<protein>
    <submittedName>
        <fullName evidence="1">Uncharacterized protein</fullName>
    </submittedName>
</protein>
<sequence length="372" mass="41381">MGGFCRWVSLIFLLLLPTLSYSSISPKGSSDIPLDFLNFAKRSDLYKWMVDIRRKIHENPELGFEEFETSKLIRRELDAMGIPYKHPVAVTGIVGYVGTGEPPFVAIRADMDALAIQESVEWEHKSKTPGKMHACGHDAHVAMLLGAAKILQQHRDKLQGTVVLLFQPAEEGASNVIVSLQHLVSREADPLDSQVVTVAKFQGGGAFNVIPDSVTIGGTFRAFSKESFLQLQQRIKEVITGQAAVQRCSAAIDFLDKDRPFFPVTVNNRDLHEHYLSVAREMLGTQNVKDVQPKMGAEDFAFYTDVIPAYYYFVGMQNESHGRLPSGHSPYFTVNEDVLPYGAALHASLATRYLLEFHDTSPSQEGKAHDEL</sequence>
<dbReference type="Proteomes" id="UP001234297">
    <property type="component" value="Chromosome 2"/>
</dbReference>